<dbReference type="STRING" id="398767.Glov_0719"/>
<reference evidence="8 9" key="1">
    <citation type="submission" date="2008-05" db="EMBL/GenBank/DDBJ databases">
        <title>Complete sequence of chromosome of Geobacter lovleyi SZ.</title>
        <authorList>
            <consortium name="US DOE Joint Genome Institute"/>
            <person name="Lucas S."/>
            <person name="Copeland A."/>
            <person name="Lapidus A."/>
            <person name="Glavina del Rio T."/>
            <person name="Dalin E."/>
            <person name="Tice H."/>
            <person name="Bruce D."/>
            <person name="Goodwin L."/>
            <person name="Pitluck S."/>
            <person name="Chertkov O."/>
            <person name="Meincke L."/>
            <person name="Brettin T."/>
            <person name="Detter J.C."/>
            <person name="Han C."/>
            <person name="Tapia R."/>
            <person name="Kuske C.R."/>
            <person name="Schmutz J."/>
            <person name="Larimer F."/>
            <person name="Land M."/>
            <person name="Hauser L."/>
            <person name="Kyrpides N."/>
            <person name="Mikhailova N."/>
            <person name="Sung Y."/>
            <person name="Fletcher K.E."/>
            <person name="Ritalahti K.M."/>
            <person name="Loeffler F.E."/>
            <person name="Richardson P."/>
        </authorList>
    </citation>
    <scope>NUCLEOTIDE SEQUENCE [LARGE SCALE GENOMIC DNA]</scope>
    <source>
        <strain evidence="9">ATCC BAA-1151 / DSM 17278 / SZ</strain>
    </source>
</reference>
<dbReference type="InterPro" id="IPR006311">
    <property type="entry name" value="TAT_signal"/>
</dbReference>
<evidence type="ECO:0000256" key="2">
    <source>
        <dbReference type="ARBA" id="ARBA00005336"/>
    </source>
</evidence>
<keyword evidence="5" id="KW-0408">Iron</keyword>
<name>B3E4D0_TRIL1</name>
<keyword evidence="9" id="KW-1185">Reference proteome</keyword>
<comment type="similarity">
    <text evidence="2">Belongs to the glycosyl hydrolase 3 family.</text>
</comment>
<protein>
    <submittedName>
        <fullName evidence="8">Beta-N-acetylhexosaminidase</fullName>
        <ecNumber evidence="8">3.2.1.52</ecNumber>
    </submittedName>
</protein>
<keyword evidence="5" id="KW-0479">Metal-binding</keyword>
<dbReference type="PANTHER" id="PTHR30480">
    <property type="entry name" value="BETA-HEXOSAMINIDASE-RELATED"/>
    <property type="match status" value="1"/>
</dbReference>
<dbReference type="InterPro" id="IPR019546">
    <property type="entry name" value="TAT_signal_bac_arc"/>
</dbReference>
<dbReference type="InterPro" id="IPR001764">
    <property type="entry name" value="Glyco_hydro_3_N"/>
</dbReference>
<sequence length="392" mass="42701">MEQSDQSSSGSTPLPPCSRRTFLKGAALAGTVAAFPSLMAGCGSSSGDVPLEQKIAQMLMVGFRGLTLDDSNYIVRDIRDYRIGGTILFDRDAKLKTYGRNIVSPEQLQGLTAQLRTLSATPLFIAVDQEGGKIVRLKESYGFPPTVSAQQLGTLNNPAVTRLYADSIGATLATNGLNMNFAPVVDLNINPQSPAIGALERSFSADPSIVTNHARIFVETHDANRVATCFKHFPGHGSATADSHLGFVDVTDTWSAVELEPYRNLINADKARMVMTAHVFNRHIDPDLPATLSQPFITGILREQLGFNGVVVTDDLQMQGLTQFFDYKTIVEKSILAGVDIILVSNNLEYDPEITPTTINHVVDLVNSGRISEQRIDQSYRRIMALKGRLFA</sequence>
<organism evidence="8 9">
    <name type="scientific">Trichlorobacter lovleyi (strain ATCC BAA-1151 / DSM 17278 / SZ)</name>
    <name type="common">Geobacter lovleyi</name>
    <dbReference type="NCBI Taxonomy" id="398767"/>
    <lineage>
        <taxon>Bacteria</taxon>
        <taxon>Pseudomonadati</taxon>
        <taxon>Thermodesulfobacteriota</taxon>
        <taxon>Desulfuromonadia</taxon>
        <taxon>Geobacterales</taxon>
        <taxon>Geobacteraceae</taxon>
        <taxon>Trichlorobacter</taxon>
    </lineage>
</organism>
<dbReference type="HOGENOM" id="CLU_008392_0_3_7"/>
<evidence type="ECO:0000313" key="8">
    <source>
        <dbReference type="EMBL" id="ACD94445.1"/>
    </source>
</evidence>
<dbReference type="KEGG" id="glo:Glov_0719"/>
<dbReference type="InterPro" id="IPR017853">
    <property type="entry name" value="GH"/>
</dbReference>
<dbReference type="SUPFAM" id="SSF51445">
    <property type="entry name" value="(Trans)glycosidases"/>
    <property type="match status" value="1"/>
</dbReference>
<evidence type="ECO:0000256" key="5">
    <source>
        <dbReference type="ARBA" id="ARBA00023014"/>
    </source>
</evidence>
<keyword evidence="4 8" id="KW-0378">Hydrolase</keyword>
<comment type="subunit">
    <text evidence="3">Heterodimer of a large and a small subunit.</text>
</comment>
<dbReference type="RefSeq" id="WP_012468801.1">
    <property type="nucleotide sequence ID" value="NC_010814.1"/>
</dbReference>
<keyword evidence="6 8" id="KW-0326">Glycosidase</keyword>
<dbReference type="PROSITE" id="PS51318">
    <property type="entry name" value="TAT"/>
    <property type="match status" value="1"/>
</dbReference>
<evidence type="ECO:0000256" key="1">
    <source>
        <dbReference type="ARBA" id="ARBA00004196"/>
    </source>
</evidence>
<dbReference type="eggNOG" id="COG1472">
    <property type="taxonomic scope" value="Bacteria"/>
</dbReference>
<dbReference type="InterPro" id="IPR036962">
    <property type="entry name" value="Glyco_hydro_3_N_sf"/>
</dbReference>
<dbReference type="Pfam" id="PF00933">
    <property type="entry name" value="Glyco_hydro_3"/>
    <property type="match status" value="1"/>
</dbReference>
<dbReference type="EC" id="3.2.1.52" evidence="8"/>
<dbReference type="GO" id="GO:0051536">
    <property type="term" value="F:iron-sulfur cluster binding"/>
    <property type="evidence" value="ECO:0007669"/>
    <property type="project" value="UniProtKB-KW"/>
</dbReference>
<accession>B3E4D0</accession>
<dbReference type="PANTHER" id="PTHR30480:SF16">
    <property type="entry name" value="GLYCOSIDE HYDROLASE FAMILY 3 DOMAIN PROTEIN"/>
    <property type="match status" value="1"/>
</dbReference>
<gene>
    <name evidence="8" type="ordered locus">Glov_0719</name>
</gene>
<dbReference type="GO" id="GO:0004563">
    <property type="term" value="F:beta-N-acetylhexosaminidase activity"/>
    <property type="evidence" value="ECO:0007669"/>
    <property type="project" value="UniProtKB-EC"/>
</dbReference>
<dbReference type="GO" id="GO:0009254">
    <property type="term" value="P:peptidoglycan turnover"/>
    <property type="evidence" value="ECO:0007669"/>
    <property type="project" value="TreeGrafter"/>
</dbReference>
<dbReference type="Proteomes" id="UP000002420">
    <property type="component" value="Chromosome"/>
</dbReference>
<dbReference type="Pfam" id="PF10518">
    <property type="entry name" value="TAT_signal"/>
    <property type="match status" value="1"/>
</dbReference>
<comment type="subcellular location">
    <subcellularLocation>
        <location evidence="1">Cell envelope</location>
    </subcellularLocation>
</comment>
<dbReference type="CAZy" id="GH3">
    <property type="family name" value="Glycoside Hydrolase Family 3"/>
</dbReference>
<feature type="domain" description="Glycoside hydrolase family 3 N-terminal" evidence="7">
    <location>
        <begin position="51"/>
        <end position="385"/>
    </location>
</feature>
<dbReference type="EMBL" id="CP001089">
    <property type="protein sequence ID" value="ACD94445.1"/>
    <property type="molecule type" value="Genomic_DNA"/>
</dbReference>
<dbReference type="InterPro" id="IPR050226">
    <property type="entry name" value="NagZ_Beta-hexosaminidase"/>
</dbReference>
<proteinExistence type="inferred from homology"/>
<evidence type="ECO:0000256" key="3">
    <source>
        <dbReference type="ARBA" id="ARBA00011771"/>
    </source>
</evidence>
<dbReference type="AlphaFoldDB" id="B3E4D0"/>
<dbReference type="Gene3D" id="3.20.20.300">
    <property type="entry name" value="Glycoside hydrolase, family 3, N-terminal domain"/>
    <property type="match status" value="1"/>
</dbReference>
<evidence type="ECO:0000259" key="7">
    <source>
        <dbReference type="Pfam" id="PF00933"/>
    </source>
</evidence>
<dbReference type="OrthoDB" id="9781691at2"/>
<evidence type="ECO:0000313" key="9">
    <source>
        <dbReference type="Proteomes" id="UP000002420"/>
    </source>
</evidence>
<dbReference type="GO" id="GO:0030313">
    <property type="term" value="C:cell envelope"/>
    <property type="evidence" value="ECO:0007669"/>
    <property type="project" value="UniProtKB-SubCell"/>
</dbReference>
<evidence type="ECO:0000256" key="6">
    <source>
        <dbReference type="ARBA" id="ARBA00023295"/>
    </source>
</evidence>
<evidence type="ECO:0000256" key="4">
    <source>
        <dbReference type="ARBA" id="ARBA00022801"/>
    </source>
</evidence>
<dbReference type="NCBIfam" id="TIGR01409">
    <property type="entry name" value="TAT_signal_seq"/>
    <property type="match status" value="1"/>
</dbReference>
<dbReference type="GO" id="GO:0005975">
    <property type="term" value="P:carbohydrate metabolic process"/>
    <property type="evidence" value="ECO:0007669"/>
    <property type="project" value="InterPro"/>
</dbReference>
<keyword evidence="5" id="KW-0411">Iron-sulfur</keyword>